<dbReference type="RefSeq" id="WP_284338253.1">
    <property type="nucleotide sequence ID" value="NZ_BSNS01000001.1"/>
</dbReference>
<evidence type="ECO:0000313" key="3">
    <source>
        <dbReference type="Proteomes" id="UP001156691"/>
    </source>
</evidence>
<gene>
    <name evidence="2" type="ORF">GCM10010862_00390</name>
</gene>
<dbReference type="EMBL" id="BSNS01000001">
    <property type="protein sequence ID" value="GLQ52781.1"/>
    <property type="molecule type" value="Genomic_DNA"/>
</dbReference>
<evidence type="ECO:0000256" key="1">
    <source>
        <dbReference type="SAM" id="SignalP"/>
    </source>
</evidence>
<evidence type="ECO:0008006" key="4">
    <source>
        <dbReference type="Google" id="ProtNLM"/>
    </source>
</evidence>
<feature type="signal peptide" evidence="1">
    <location>
        <begin position="1"/>
        <end position="25"/>
    </location>
</feature>
<keyword evidence="3" id="KW-1185">Reference proteome</keyword>
<reference evidence="3" key="1">
    <citation type="journal article" date="2019" name="Int. J. Syst. Evol. Microbiol.">
        <title>The Global Catalogue of Microorganisms (GCM) 10K type strain sequencing project: providing services to taxonomists for standard genome sequencing and annotation.</title>
        <authorList>
            <consortium name="The Broad Institute Genomics Platform"/>
            <consortium name="The Broad Institute Genome Sequencing Center for Infectious Disease"/>
            <person name="Wu L."/>
            <person name="Ma J."/>
        </authorList>
    </citation>
    <scope>NUCLEOTIDE SEQUENCE [LARGE SCALE GENOMIC DNA]</scope>
    <source>
        <strain evidence="3">NBRC 112416</strain>
    </source>
</reference>
<proteinExistence type="predicted"/>
<protein>
    <recommendedName>
        <fullName evidence="4">SH3 domain-containing protein</fullName>
    </recommendedName>
</protein>
<comment type="caution">
    <text evidence="2">The sequence shown here is derived from an EMBL/GenBank/DDBJ whole genome shotgun (WGS) entry which is preliminary data.</text>
</comment>
<evidence type="ECO:0000313" key="2">
    <source>
        <dbReference type="EMBL" id="GLQ52781.1"/>
    </source>
</evidence>
<dbReference type="Proteomes" id="UP001156691">
    <property type="component" value="Unassembled WGS sequence"/>
</dbReference>
<sequence>MRRTRSAIVVIATLAAAILAGPALAEPTARASGNATVHAGPGRDYPAIAHLVDGERYPLERCTTPSREDEFGRRYADWGGESWCYIAAAGGWVDASYLVGSPAKVNVTPHVVPFDPLPYGIFR</sequence>
<organism evidence="2 3">
    <name type="scientific">Devosia nitrariae</name>
    <dbReference type="NCBI Taxonomy" id="2071872"/>
    <lineage>
        <taxon>Bacteria</taxon>
        <taxon>Pseudomonadati</taxon>
        <taxon>Pseudomonadota</taxon>
        <taxon>Alphaproteobacteria</taxon>
        <taxon>Hyphomicrobiales</taxon>
        <taxon>Devosiaceae</taxon>
        <taxon>Devosia</taxon>
    </lineage>
</organism>
<accession>A0ABQ5VZ02</accession>
<keyword evidence="1" id="KW-0732">Signal</keyword>
<feature type="chain" id="PRO_5046345887" description="SH3 domain-containing protein" evidence="1">
    <location>
        <begin position="26"/>
        <end position="123"/>
    </location>
</feature>
<name>A0ABQ5VZ02_9HYPH</name>